<keyword evidence="2" id="KW-1185">Reference proteome</keyword>
<dbReference type="HOGENOM" id="CLU_122953_0_0_1"/>
<dbReference type="PANTHER" id="PTHR28054">
    <property type="entry name" value="RNA POLYMERASE I-SPECIFIC TRANSCRIPTION INITIATION FACTOR RRN10"/>
    <property type="match status" value="1"/>
</dbReference>
<name>G0VAJ8_NAUCA</name>
<dbReference type="PIRSF" id="PIRSF009867">
    <property type="entry name" value="UAF_Rrn10"/>
    <property type="match status" value="1"/>
</dbReference>
<dbReference type="PANTHER" id="PTHR28054:SF1">
    <property type="entry name" value="RNA POLYMERASE I-SPECIFIC TRANSCRIPTION INITIATION FACTOR RRN10"/>
    <property type="match status" value="1"/>
</dbReference>
<organism evidence="1 2">
    <name type="scientific">Naumovozyma castellii</name>
    <name type="common">Yeast</name>
    <name type="synonym">Saccharomyces castellii</name>
    <dbReference type="NCBI Taxonomy" id="27288"/>
    <lineage>
        <taxon>Eukaryota</taxon>
        <taxon>Fungi</taxon>
        <taxon>Dikarya</taxon>
        <taxon>Ascomycota</taxon>
        <taxon>Saccharomycotina</taxon>
        <taxon>Saccharomycetes</taxon>
        <taxon>Saccharomycetales</taxon>
        <taxon>Saccharomycetaceae</taxon>
        <taxon>Naumovozyma</taxon>
    </lineage>
</organism>
<evidence type="ECO:0000313" key="1">
    <source>
        <dbReference type="EMBL" id="CCC68524.1"/>
    </source>
</evidence>
<dbReference type="STRING" id="1064592.G0VAJ8"/>
<dbReference type="eggNOG" id="ENOG502S1BQ">
    <property type="taxonomic scope" value="Eukaryota"/>
</dbReference>
<dbReference type="OrthoDB" id="2565191at2759"/>
<reference key="2">
    <citation type="submission" date="2011-08" db="EMBL/GenBank/DDBJ databases">
        <title>Genome sequence of Naumovozyma castellii.</title>
        <authorList>
            <person name="Gordon J.L."/>
            <person name="Armisen D."/>
            <person name="Proux-Wera E."/>
            <person name="OhEigeartaigh S.S."/>
            <person name="Byrne K.P."/>
            <person name="Wolfe K.H."/>
        </authorList>
    </citation>
    <scope>NUCLEOTIDE SEQUENCE</scope>
    <source>
        <strain>Type strain:CBS 4309</strain>
    </source>
</reference>
<dbReference type="RefSeq" id="XP_003674896.1">
    <property type="nucleotide sequence ID" value="XM_003674848.1"/>
</dbReference>
<dbReference type="GeneID" id="96902082"/>
<dbReference type="AlphaFoldDB" id="G0VAJ8"/>
<reference evidence="1 2" key="1">
    <citation type="journal article" date="2011" name="Proc. Natl. Acad. Sci. U.S.A.">
        <title>Evolutionary erosion of yeast sex chromosomes by mating-type switching accidents.</title>
        <authorList>
            <person name="Gordon J.L."/>
            <person name="Armisen D."/>
            <person name="Proux-Wera E."/>
            <person name="Oheigeartaigh S.S."/>
            <person name="Byrne K.P."/>
            <person name="Wolfe K.H."/>
        </authorList>
    </citation>
    <scope>NUCLEOTIDE SEQUENCE [LARGE SCALE GENOMIC DNA]</scope>
    <source>
        <strain evidence="2">ATCC 76901 / BCRC 22586 / CBS 4309 / NBRC 1992 / NRRL Y-12630</strain>
    </source>
</reference>
<dbReference type="GO" id="GO:0001181">
    <property type="term" value="F:RNA polymerase I general transcription initiation factor activity"/>
    <property type="evidence" value="ECO:0007669"/>
    <property type="project" value="EnsemblFungi"/>
</dbReference>
<evidence type="ECO:0008006" key="3">
    <source>
        <dbReference type="Google" id="ProtNLM"/>
    </source>
</evidence>
<gene>
    <name evidence="1" type="primary">NCAS0B04400</name>
    <name evidence="1" type="ordered locus">NCAS_0B04400</name>
</gene>
<dbReference type="GO" id="GO:0045943">
    <property type="term" value="P:positive regulation of transcription by RNA polymerase I"/>
    <property type="evidence" value="ECO:0007669"/>
    <property type="project" value="EnsemblFungi"/>
</dbReference>
<dbReference type="EMBL" id="HE576753">
    <property type="protein sequence ID" value="CCC68524.1"/>
    <property type="molecule type" value="Genomic_DNA"/>
</dbReference>
<dbReference type="InterPro" id="IPR007898">
    <property type="entry name" value="Rrn10_Saccharomycetes"/>
</dbReference>
<dbReference type="KEGG" id="ncs:NCAS_0B04400"/>
<dbReference type="GO" id="GO:0001165">
    <property type="term" value="F:RNA polymerase I cis-regulatory region sequence-specific DNA binding"/>
    <property type="evidence" value="ECO:0007669"/>
    <property type="project" value="EnsemblFungi"/>
</dbReference>
<dbReference type="OMA" id="HLINCFD"/>
<sequence>MDRNVYEACSDLITEFNTHVISADEVLAEKVDHLVPIPFKTREDLQQAETDGLFSTDLLPNIDLRVLHYFATQLCLQRYPQLINTLEETSLITLGLLVEKWVQDYLTAHQDNEDDGDDDSIGEGPSQAISIVTDYYTNPANI</sequence>
<dbReference type="GO" id="GO:0042790">
    <property type="term" value="P:nucleolar large rRNA transcription by RNA polymerase I"/>
    <property type="evidence" value="ECO:0007669"/>
    <property type="project" value="EnsemblFungi"/>
</dbReference>
<evidence type="ECO:0000313" key="2">
    <source>
        <dbReference type="Proteomes" id="UP000001640"/>
    </source>
</evidence>
<protein>
    <recommendedName>
        <fullName evidence="3">RNA polymerase I-specific transcription initiation factor RRN10</fullName>
    </recommendedName>
</protein>
<dbReference type="InParanoid" id="G0VAJ8"/>
<dbReference type="GO" id="GO:0000500">
    <property type="term" value="C:RNA polymerase I upstream activating factor complex"/>
    <property type="evidence" value="ECO:0007669"/>
    <property type="project" value="EnsemblFungi"/>
</dbReference>
<accession>G0VAJ8</accession>
<dbReference type="Pfam" id="PF05234">
    <property type="entry name" value="UAF_Rrn10"/>
    <property type="match status" value="1"/>
</dbReference>
<dbReference type="InterPro" id="IPR022793">
    <property type="entry name" value="Rrn10"/>
</dbReference>
<dbReference type="FunCoup" id="G0VAJ8">
    <property type="interactions" value="56"/>
</dbReference>
<proteinExistence type="predicted"/>
<dbReference type="Proteomes" id="UP000001640">
    <property type="component" value="Chromosome 2"/>
</dbReference>